<reference evidence="3" key="1">
    <citation type="journal article" date="2023" name="GigaByte">
        <title>Genome assembly of the bearded iris, Iris pallida Lam.</title>
        <authorList>
            <person name="Bruccoleri R.E."/>
            <person name="Oakeley E.J."/>
            <person name="Faust A.M.E."/>
            <person name="Altorfer M."/>
            <person name="Dessus-Babus S."/>
            <person name="Burckhardt D."/>
            <person name="Oertli M."/>
            <person name="Naumann U."/>
            <person name="Petersen F."/>
            <person name="Wong J."/>
        </authorList>
    </citation>
    <scope>NUCLEOTIDE SEQUENCE</scope>
    <source>
        <strain evidence="3">GSM-AAB239-AS_SAM_17_03QT</strain>
    </source>
</reference>
<sequence length="80" mass="8943">MFAEARASAAEAPAGPPPTTATRRALLLLLLALTAKRRAFGEGWCLAVSNWWQGWWRRIDAIAARSEKLMFSVTNSRVHY</sequence>
<keyword evidence="4" id="KW-1185">Reference proteome</keyword>
<evidence type="ECO:0000256" key="1">
    <source>
        <dbReference type="SAM" id="MobiDB-lite"/>
    </source>
</evidence>
<feature type="compositionally biased region" description="Low complexity" evidence="1">
    <location>
        <begin position="1"/>
        <end position="13"/>
    </location>
</feature>
<feature type="signal peptide" evidence="2">
    <location>
        <begin position="1"/>
        <end position="41"/>
    </location>
</feature>
<dbReference type="EMBL" id="JANAVB010031415">
    <property type="protein sequence ID" value="KAJ6812119.1"/>
    <property type="molecule type" value="Genomic_DNA"/>
</dbReference>
<reference evidence="3" key="2">
    <citation type="submission" date="2023-04" db="EMBL/GenBank/DDBJ databases">
        <authorList>
            <person name="Bruccoleri R.E."/>
            <person name="Oakeley E.J."/>
            <person name="Faust A.-M."/>
            <person name="Dessus-Babus S."/>
            <person name="Altorfer M."/>
            <person name="Burckhardt D."/>
            <person name="Oertli M."/>
            <person name="Naumann U."/>
            <person name="Petersen F."/>
            <person name="Wong J."/>
        </authorList>
    </citation>
    <scope>NUCLEOTIDE SEQUENCE</scope>
    <source>
        <strain evidence="3">GSM-AAB239-AS_SAM_17_03QT</strain>
        <tissue evidence="3">Leaf</tissue>
    </source>
</reference>
<comment type="caution">
    <text evidence="3">The sequence shown here is derived from an EMBL/GenBank/DDBJ whole genome shotgun (WGS) entry which is preliminary data.</text>
</comment>
<evidence type="ECO:0000313" key="4">
    <source>
        <dbReference type="Proteomes" id="UP001140949"/>
    </source>
</evidence>
<evidence type="ECO:0000313" key="3">
    <source>
        <dbReference type="EMBL" id="KAJ6812119.1"/>
    </source>
</evidence>
<evidence type="ECO:0000256" key="2">
    <source>
        <dbReference type="SAM" id="SignalP"/>
    </source>
</evidence>
<gene>
    <name evidence="3" type="ORF">M6B38_151875</name>
</gene>
<name>A0AAX6F7H3_IRIPA</name>
<organism evidence="3 4">
    <name type="scientific">Iris pallida</name>
    <name type="common">Sweet iris</name>
    <dbReference type="NCBI Taxonomy" id="29817"/>
    <lineage>
        <taxon>Eukaryota</taxon>
        <taxon>Viridiplantae</taxon>
        <taxon>Streptophyta</taxon>
        <taxon>Embryophyta</taxon>
        <taxon>Tracheophyta</taxon>
        <taxon>Spermatophyta</taxon>
        <taxon>Magnoliopsida</taxon>
        <taxon>Liliopsida</taxon>
        <taxon>Asparagales</taxon>
        <taxon>Iridaceae</taxon>
        <taxon>Iridoideae</taxon>
        <taxon>Irideae</taxon>
        <taxon>Iris</taxon>
    </lineage>
</organism>
<dbReference type="Proteomes" id="UP001140949">
    <property type="component" value="Unassembled WGS sequence"/>
</dbReference>
<proteinExistence type="predicted"/>
<accession>A0AAX6F7H3</accession>
<protein>
    <submittedName>
        <fullName evidence="3">Geranylgeranyl diphosphate reductase, chloroplastic-like</fullName>
    </submittedName>
</protein>
<dbReference type="AlphaFoldDB" id="A0AAX6F7H3"/>
<feature type="region of interest" description="Disordered" evidence="1">
    <location>
        <begin position="1"/>
        <end position="20"/>
    </location>
</feature>
<keyword evidence="2" id="KW-0732">Signal</keyword>
<feature type="chain" id="PRO_5043791759" evidence="2">
    <location>
        <begin position="42"/>
        <end position="80"/>
    </location>
</feature>